<organism evidence="1 2">
    <name type="scientific">Pontibacter akesuensis</name>
    <dbReference type="NCBI Taxonomy" id="388950"/>
    <lineage>
        <taxon>Bacteria</taxon>
        <taxon>Pseudomonadati</taxon>
        <taxon>Bacteroidota</taxon>
        <taxon>Cytophagia</taxon>
        <taxon>Cytophagales</taxon>
        <taxon>Hymenobacteraceae</taxon>
        <taxon>Pontibacter</taxon>
    </lineage>
</organism>
<name>A0A1I7JDL8_9BACT</name>
<dbReference type="EMBL" id="FPCA01000003">
    <property type="protein sequence ID" value="SFU83286.1"/>
    <property type="molecule type" value="Genomic_DNA"/>
</dbReference>
<accession>A0A1I7JDL8</accession>
<reference evidence="2" key="1">
    <citation type="submission" date="2016-10" db="EMBL/GenBank/DDBJ databases">
        <authorList>
            <person name="Varghese N."/>
        </authorList>
    </citation>
    <scope>NUCLEOTIDE SEQUENCE [LARGE SCALE GENOMIC DNA]</scope>
    <source>
        <strain evidence="2">DSM 18820</strain>
    </source>
</reference>
<evidence type="ECO:0000313" key="2">
    <source>
        <dbReference type="Proteomes" id="UP000182491"/>
    </source>
</evidence>
<proteinExistence type="predicted"/>
<keyword evidence="2" id="KW-1185">Reference proteome</keyword>
<dbReference type="Proteomes" id="UP000182491">
    <property type="component" value="Unassembled WGS sequence"/>
</dbReference>
<dbReference type="AlphaFoldDB" id="A0A1I7JDL8"/>
<gene>
    <name evidence="1" type="ORF">SAMN04487941_2754</name>
</gene>
<evidence type="ECO:0000313" key="1">
    <source>
        <dbReference type="EMBL" id="SFU83286.1"/>
    </source>
</evidence>
<sequence length="84" mass="9802">MKQIRLPAFLLSHYPKTVPNCQCLPVPAKIIHNLAWRYTKKALTSIKKQILKFTDHVHKIRLKAIKLCFQADLTSIIHPALWLF</sequence>
<protein>
    <submittedName>
        <fullName evidence="1">Uncharacterized protein</fullName>
    </submittedName>
</protein>